<accession>A0A0N4VGP3</accession>
<dbReference type="Proteomes" id="UP000274131">
    <property type="component" value="Unassembled WGS sequence"/>
</dbReference>
<evidence type="ECO:0000256" key="1">
    <source>
        <dbReference type="SAM" id="MobiDB-lite"/>
    </source>
</evidence>
<dbReference type="WBParaSite" id="EVEC_0000997501-mRNA-1">
    <property type="protein sequence ID" value="EVEC_0000997501-mRNA-1"/>
    <property type="gene ID" value="EVEC_0000997501"/>
</dbReference>
<gene>
    <name evidence="2" type="ORF">EVEC_LOCUS9339</name>
</gene>
<keyword evidence="3" id="KW-1185">Reference proteome</keyword>
<dbReference type="AlphaFoldDB" id="A0A0N4VGP3"/>
<evidence type="ECO:0000313" key="3">
    <source>
        <dbReference type="Proteomes" id="UP000274131"/>
    </source>
</evidence>
<name>A0A0N4VGP3_ENTVE</name>
<dbReference type="EMBL" id="UXUI01009971">
    <property type="protein sequence ID" value="VDD94588.1"/>
    <property type="molecule type" value="Genomic_DNA"/>
</dbReference>
<feature type="region of interest" description="Disordered" evidence="1">
    <location>
        <begin position="1"/>
        <end position="28"/>
    </location>
</feature>
<evidence type="ECO:0000313" key="4">
    <source>
        <dbReference type="WBParaSite" id="EVEC_0000997501-mRNA-1"/>
    </source>
</evidence>
<proteinExistence type="predicted"/>
<reference evidence="4" key="1">
    <citation type="submission" date="2017-02" db="UniProtKB">
        <authorList>
            <consortium name="WormBaseParasite"/>
        </authorList>
    </citation>
    <scope>IDENTIFICATION</scope>
</reference>
<sequence length="92" mass="10382">MINAPAGNQTRATRVAGEHSTTEPPTLAMRSGFSRRTLIAVQMADVSRSLSYYFKNVKNLFFGVFKQYFAFLYRMCADGIIIKDAAFKFVKT</sequence>
<reference evidence="2 3" key="2">
    <citation type="submission" date="2018-10" db="EMBL/GenBank/DDBJ databases">
        <authorList>
            <consortium name="Pathogen Informatics"/>
        </authorList>
    </citation>
    <scope>NUCLEOTIDE SEQUENCE [LARGE SCALE GENOMIC DNA]</scope>
</reference>
<dbReference type="OrthoDB" id="5875809at2759"/>
<organism evidence="4">
    <name type="scientific">Enterobius vermicularis</name>
    <name type="common">Human pinworm</name>
    <dbReference type="NCBI Taxonomy" id="51028"/>
    <lineage>
        <taxon>Eukaryota</taxon>
        <taxon>Metazoa</taxon>
        <taxon>Ecdysozoa</taxon>
        <taxon>Nematoda</taxon>
        <taxon>Chromadorea</taxon>
        <taxon>Rhabditida</taxon>
        <taxon>Spirurina</taxon>
        <taxon>Oxyuridomorpha</taxon>
        <taxon>Oxyuroidea</taxon>
        <taxon>Oxyuridae</taxon>
        <taxon>Enterobius</taxon>
    </lineage>
</organism>
<feature type="compositionally biased region" description="Polar residues" evidence="1">
    <location>
        <begin position="1"/>
        <end position="12"/>
    </location>
</feature>
<evidence type="ECO:0000313" key="2">
    <source>
        <dbReference type="EMBL" id="VDD94588.1"/>
    </source>
</evidence>
<protein>
    <submittedName>
        <fullName evidence="2 4">Uncharacterized protein</fullName>
    </submittedName>
</protein>